<dbReference type="AlphaFoldDB" id="A0AAF0WDM9"/>
<dbReference type="CDD" id="cd04301">
    <property type="entry name" value="NAT_SF"/>
    <property type="match status" value="1"/>
</dbReference>
<keyword evidence="3" id="KW-1185">Reference proteome</keyword>
<dbReference type="GO" id="GO:0008080">
    <property type="term" value="F:N-acetyltransferase activity"/>
    <property type="evidence" value="ECO:0007669"/>
    <property type="project" value="TreeGrafter"/>
</dbReference>
<dbReference type="Gene3D" id="3.40.630.30">
    <property type="match status" value="1"/>
</dbReference>
<organism evidence="2 3">
    <name type="scientific">Daucus carota subsp. sativus</name>
    <name type="common">Carrot</name>
    <dbReference type="NCBI Taxonomy" id="79200"/>
    <lineage>
        <taxon>Eukaryota</taxon>
        <taxon>Viridiplantae</taxon>
        <taxon>Streptophyta</taxon>
        <taxon>Embryophyta</taxon>
        <taxon>Tracheophyta</taxon>
        <taxon>Spermatophyta</taxon>
        <taxon>Magnoliopsida</taxon>
        <taxon>eudicotyledons</taxon>
        <taxon>Gunneridae</taxon>
        <taxon>Pentapetalae</taxon>
        <taxon>asterids</taxon>
        <taxon>campanulids</taxon>
        <taxon>Apiales</taxon>
        <taxon>Apiaceae</taxon>
        <taxon>Apioideae</taxon>
        <taxon>Scandiceae</taxon>
        <taxon>Daucinae</taxon>
        <taxon>Daucus</taxon>
        <taxon>Daucus sect. Daucus</taxon>
    </lineage>
</organism>
<protein>
    <recommendedName>
        <fullName evidence="1">N-acetyltransferase domain-containing protein</fullName>
    </recommendedName>
</protein>
<dbReference type="PANTHER" id="PTHR47443:SF3">
    <property type="entry name" value="GCN5-RELATED N-ACETYLTRANSFERASE 4, CHLOROPLASTIC"/>
    <property type="match status" value="1"/>
</dbReference>
<dbReference type="InterPro" id="IPR000182">
    <property type="entry name" value="GNAT_dom"/>
</dbReference>
<gene>
    <name evidence="2" type="ORF">DCAR_0207260</name>
</gene>
<dbReference type="EMBL" id="CP093344">
    <property type="protein sequence ID" value="WOG88027.1"/>
    <property type="molecule type" value="Genomic_DNA"/>
</dbReference>
<dbReference type="PROSITE" id="PS51186">
    <property type="entry name" value="GNAT"/>
    <property type="match status" value="1"/>
</dbReference>
<evidence type="ECO:0000259" key="1">
    <source>
        <dbReference type="PROSITE" id="PS51186"/>
    </source>
</evidence>
<dbReference type="SUPFAM" id="SSF55729">
    <property type="entry name" value="Acyl-CoA N-acyltransferases (Nat)"/>
    <property type="match status" value="1"/>
</dbReference>
<reference evidence="2" key="1">
    <citation type="journal article" date="2016" name="Nat. Genet.">
        <title>A high-quality carrot genome assembly provides new insights into carotenoid accumulation and asterid genome evolution.</title>
        <authorList>
            <person name="Iorizzo M."/>
            <person name="Ellison S."/>
            <person name="Senalik D."/>
            <person name="Zeng P."/>
            <person name="Satapoomin P."/>
            <person name="Huang J."/>
            <person name="Bowman M."/>
            <person name="Iovene M."/>
            <person name="Sanseverino W."/>
            <person name="Cavagnaro P."/>
            <person name="Yildiz M."/>
            <person name="Macko-Podgorni A."/>
            <person name="Moranska E."/>
            <person name="Grzebelus E."/>
            <person name="Grzebelus D."/>
            <person name="Ashrafi H."/>
            <person name="Zheng Z."/>
            <person name="Cheng S."/>
            <person name="Spooner D."/>
            <person name="Van Deynze A."/>
            <person name="Simon P."/>
        </authorList>
    </citation>
    <scope>NUCLEOTIDE SEQUENCE</scope>
    <source>
        <tissue evidence="2">Leaf</tissue>
    </source>
</reference>
<evidence type="ECO:0000313" key="2">
    <source>
        <dbReference type="EMBL" id="WOG88027.1"/>
    </source>
</evidence>
<feature type="domain" description="N-acetyltransferase" evidence="1">
    <location>
        <begin position="62"/>
        <end position="215"/>
    </location>
</feature>
<dbReference type="InterPro" id="IPR016181">
    <property type="entry name" value="Acyl_CoA_acyltransferase"/>
</dbReference>
<dbReference type="PANTHER" id="PTHR47443">
    <property type="entry name" value="ACYL-COA N-ACYLTRANSFERASES (NAT) SUPERFAMILY PROTEIN"/>
    <property type="match status" value="1"/>
</dbReference>
<evidence type="ECO:0000313" key="3">
    <source>
        <dbReference type="Proteomes" id="UP000077755"/>
    </source>
</evidence>
<proteinExistence type="predicted"/>
<dbReference type="Pfam" id="PF00583">
    <property type="entry name" value="Acetyltransf_1"/>
    <property type="match status" value="1"/>
</dbReference>
<name>A0AAF0WDM9_DAUCS</name>
<sequence length="218" mass="24524">MRICTASRINGSSSIVVRVARIGDSWEMAKAHCSVFLSEYSFPIDIVMKVDNLLAIVWGFSVVPNGCRRTYFVAVNDRLIDTQDLKSHGVDQKFDLDKGYVVGSLTMDTLADYLPLEGPLQQRRTGVAYLSDLLVREQFRRKGIAKELIVKAEAYSKSWGCRAIALHCDLNNIGAIELYRAHGFKSIKVPEGAKWPQPKTSNNIKSNFMMKLLYTQKS</sequence>
<accession>A0AAF0WDM9</accession>
<reference evidence="2" key="2">
    <citation type="submission" date="2022-03" db="EMBL/GenBank/DDBJ databases">
        <title>Draft title - Genomic analysis of global carrot germplasm unveils the trajectory of domestication and the origin of high carotenoid orange carrot.</title>
        <authorList>
            <person name="Iorizzo M."/>
            <person name="Ellison S."/>
            <person name="Senalik D."/>
            <person name="Macko-Podgorni A."/>
            <person name="Grzebelus D."/>
            <person name="Bostan H."/>
            <person name="Rolling W."/>
            <person name="Curaba J."/>
            <person name="Simon P."/>
        </authorList>
    </citation>
    <scope>NUCLEOTIDE SEQUENCE</scope>
    <source>
        <tissue evidence="2">Leaf</tissue>
    </source>
</reference>
<dbReference type="Proteomes" id="UP000077755">
    <property type="component" value="Chromosome 2"/>
</dbReference>
<dbReference type="GO" id="GO:0009507">
    <property type="term" value="C:chloroplast"/>
    <property type="evidence" value="ECO:0007669"/>
    <property type="project" value="TreeGrafter"/>
</dbReference>